<proteinExistence type="predicted"/>
<feature type="signal peptide" evidence="1">
    <location>
        <begin position="1"/>
        <end position="24"/>
    </location>
</feature>
<evidence type="ECO:0000313" key="2">
    <source>
        <dbReference type="EMBL" id="WUM21600.1"/>
    </source>
</evidence>
<dbReference type="PANTHER" id="PTHR32015">
    <property type="entry name" value="FASTING INDUCED LIPASE"/>
    <property type="match status" value="1"/>
</dbReference>
<keyword evidence="3" id="KW-1185">Reference proteome</keyword>
<organism evidence="2 3">
    <name type="scientific">Williamsia herbipolensis</name>
    <dbReference type="NCBI Taxonomy" id="1603258"/>
    <lineage>
        <taxon>Bacteria</taxon>
        <taxon>Bacillati</taxon>
        <taxon>Actinomycetota</taxon>
        <taxon>Actinomycetes</taxon>
        <taxon>Mycobacteriales</taxon>
        <taxon>Nocardiaceae</taxon>
        <taxon>Williamsia</taxon>
    </lineage>
</organism>
<protein>
    <submittedName>
        <fullName evidence="2">Alpha/beta fold hydrolase</fullName>
    </submittedName>
</protein>
<name>A0AAU4K680_9NOCA</name>
<dbReference type="EMBL" id="CP108021">
    <property type="protein sequence ID" value="WUM21600.1"/>
    <property type="molecule type" value="Genomic_DNA"/>
</dbReference>
<dbReference type="AlphaFoldDB" id="A0AAU4K680"/>
<accession>A0AAU4K680</accession>
<dbReference type="Gene3D" id="3.40.50.1820">
    <property type="entry name" value="alpha/beta hydrolase"/>
    <property type="match status" value="1"/>
</dbReference>
<dbReference type="Pfam" id="PF01674">
    <property type="entry name" value="Lipase_2"/>
    <property type="match status" value="1"/>
</dbReference>
<gene>
    <name evidence="2" type="ORF">OG579_07430</name>
</gene>
<sequence length="300" mass="31567">MSRLLVIALLTIAAPLGAIGSAGAAPAPVTPTTGGYNSPSCRPAPAHPRPVILVHGTWTDSAQTWQTLAPALAGQGYCVFAIDYGRHAAGSTENLMDLVGGDTITRSATTLARFVDRLRRETGSARVDMVGHSQGALVIRQYLKFDGGAPGDPARNTVNTVVTLAGTNHGTTFDLNQTIGAIGEMLGIPVVRLAATTVGPSYVEQMVGSPFLDRLNAGGDTRPGIRYVVGGTRDDTVVTPPERTFLRAGPGATVRNTWVQDGCGTRQVDHMQMTSDARAVWIVLDALDPTYRATHPSPCR</sequence>
<dbReference type="GO" id="GO:0016042">
    <property type="term" value="P:lipid catabolic process"/>
    <property type="evidence" value="ECO:0007669"/>
    <property type="project" value="InterPro"/>
</dbReference>
<keyword evidence="1" id="KW-0732">Signal</keyword>
<dbReference type="GO" id="GO:0016298">
    <property type="term" value="F:lipase activity"/>
    <property type="evidence" value="ECO:0007669"/>
    <property type="project" value="TreeGrafter"/>
</dbReference>
<keyword evidence="2" id="KW-0378">Hydrolase</keyword>
<dbReference type="KEGG" id="whr:OG579_07430"/>
<dbReference type="RefSeq" id="WP_328858617.1">
    <property type="nucleotide sequence ID" value="NZ_CP108021.1"/>
</dbReference>
<evidence type="ECO:0000256" key="1">
    <source>
        <dbReference type="SAM" id="SignalP"/>
    </source>
</evidence>
<feature type="chain" id="PRO_5043794368" evidence="1">
    <location>
        <begin position="25"/>
        <end position="300"/>
    </location>
</feature>
<evidence type="ECO:0000313" key="3">
    <source>
        <dbReference type="Proteomes" id="UP001432128"/>
    </source>
</evidence>
<dbReference type="Proteomes" id="UP001432128">
    <property type="component" value="Chromosome"/>
</dbReference>
<dbReference type="PANTHER" id="PTHR32015:SF1">
    <property type="entry name" value="LIPASE"/>
    <property type="match status" value="1"/>
</dbReference>
<dbReference type="InterPro" id="IPR029058">
    <property type="entry name" value="AB_hydrolase_fold"/>
</dbReference>
<reference evidence="2 3" key="1">
    <citation type="submission" date="2022-10" db="EMBL/GenBank/DDBJ databases">
        <title>The complete genomes of actinobacterial strains from the NBC collection.</title>
        <authorList>
            <person name="Joergensen T.S."/>
            <person name="Alvarez Arevalo M."/>
            <person name="Sterndorff E.B."/>
            <person name="Faurdal D."/>
            <person name="Vuksanovic O."/>
            <person name="Mourched A.-S."/>
            <person name="Charusanti P."/>
            <person name="Shaw S."/>
            <person name="Blin K."/>
            <person name="Weber T."/>
        </authorList>
    </citation>
    <scope>NUCLEOTIDE SEQUENCE [LARGE SCALE GENOMIC DNA]</scope>
    <source>
        <strain evidence="2 3">NBC_00319</strain>
    </source>
</reference>
<dbReference type="InterPro" id="IPR002918">
    <property type="entry name" value="Lipase_EstA/Esterase_EstB"/>
</dbReference>
<dbReference type="SUPFAM" id="SSF53474">
    <property type="entry name" value="alpha/beta-Hydrolases"/>
    <property type="match status" value="1"/>
</dbReference>